<proteinExistence type="predicted"/>
<organism evidence="1 2">
    <name type="scientific">Pseudomonas savastanoi pv. nerii</name>
    <dbReference type="NCBI Taxonomy" id="360921"/>
    <lineage>
        <taxon>Bacteria</taxon>
        <taxon>Pseudomonadati</taxon>
        <taxon>Pseudomonadota</taxon>
        <taxon>Gammaproteobacteria</taxon>
        <taxon>Pseudomonadales</taxon>
        <taxon>Pseudomonadaceae</taxon>
        <taxon>Pseudomonas</taxon>
    </lineage>
</organism>
<protein>
    <submittedName>
        <fullName evidence="1">Uncharacterized protein</fullName>
    </submittedName>
</protein>
<name>A0AB73R3R6_PSESS</name>
<dbReference type="EMBL" id="NIAY01000021">
    <property type="protein sequence ID" value="PAB38033.1"/>
    <property type="molecule type" value="Genomic_DNA"/>
</dbReference>
<dbReference type="AlphaFoldDB" id="A0AB73R3R6"/>
<evidence type="ECO:0000313" key="2">
    <source>
        <dbReference type="Proteomes" id="UP000216306"/>
    </source>
</evidence>
<comment type="caution">
    <text evidence="1">The sequence shown here is derived from an EMBL/GenBank/DDBJ whole genome shotgun (WGS) entry which is preliminary data.</text>
</comment>
<reference evidence="1 2" key="1">
    <citation type="submission" date="2017-05" db="EMBL/GenBank/DDBJ databases">
        <title>Comparative genomic of Pseudomonas savastanoi pathovars.</title>
        <authorList>
            <person name="Pintado A."/>
            <person name="Moreno-Perez A."/>
            <person name="Caballo-Ponce E."/>
            <person name="Murillo J."/>
            <person name="Bardaji L."/>
            <person name="Cerboneschi M."/>
            <person name="Rodriguez-Palenzuela P."/>
            <person name="Ramos C."/>
            <person name="Tegli S."/>
        </authorList>
    </citation>
    <scope>NUCLEOTIDE SEQUENCE [LARGE SCALE GENOMIC DNA]</scope>
    <source>
        <strain evidence="1 2">ESC 23</strain>
    </source>
</reference>
<dbReference type="Proteomes" id="UP000216306">
    <property type="component" value="Unassembled WGS sequence"/>
</dbReference>
<gene>
    <name evidence="1" type="ORF">CC205_05200</name>
</gene>
<sequence length="60" mass="6951">MISPFEKTSFFNTAGPKLPFAGKKIMAKCYRSQNTAAVMLDNRFSERLKFDKYEKRVALQ</sequence>
<accession>A0AB73R3R6</accession>
<evidence type="ECO:0000313" key="1">
    <source>
        <dbReference type="EMBL" id="PAB38033.1"/>
    </source>
</evidence>